<dbReference type="InterPro" id="IPR036188">
    <property type="entry name" value="FAD/NAD-bd_sf"/>
</dbReference>
<comment type="pathway">
    <text evidence="2">Cofactor biosynthesis; ubiquinone biosynthesis.</text>
</comment>
<dbReference type="InterPro" id="IPR011295">
    <property type="entry name" value="UbiH"/>
</dbReference>
<keyword evidence="10" id="KW-1185">Reference proteome</keyword>
<evidence type="ECO:0000313" key="10">
    <source>
        <dbReference type="Proteomes" id="UP000281112"/>
    </source>
</evidence>
<protein>
    <submittedName>
        <fullName evidence="9">2-octaprenyl-6-methoxyphenyl hydroxylase</fullName>
    </submittedName>
</protein>
<dbReference type="OrthoDB" id="9769565at2"/>
<dbReference type="EMBL" id="RJVQ01000002">
    <property type="protein sequence ID" value="RQW63762.1"/>
    <property type="molecule type" value="Genomic_DNA"/>
</dbReference>
<dbReference type="Gene3D" id="3.50.50.60">
    <property type="entry name" value="FAD/NAD(P)-binding domain"/>
    <property type="match status" value="2"/>
</dbReference>
<dbReference type="GO" id="GO:0006744">
    <property type="term" value="P:ubiquinone biosynthetic process"/>
    <property type="evidence" value="ECO:0007669"/>
    <property type="project" value="UniProtKB-UniPathway"/>
</dbReference>
<organism evidence="9 10">
    <name type="scientific">Vibrio viridaestus</name>
    <dbReference type="NCBI Taxonomy" id="2487322"/>
    <lineage>
        <taxon>Bacteria</taxon>
        <taxon>Pseudomonadati</taxon>
        <taxon>Pseudomonadota</taxon>
        <taxon>Gammaproteobacteria</taxon>
        <taxon>Vibrionales</taxon>
        <taxon>Vibrionaceae</taxon>
        <taxon>Vibrio</taxon>
    </lineage>
</organism>
<name>A0A3N9U2N1_9VIBR</name>
<dbReference type="NCBIfam" id="TIGR01988">
    <property type="entry name" value="Ubi-OHases"/>
    <property type="match status" value="1"/>
</dbReference>
<reference evidence="9 10" key="1">
    <citation type="submission" date="2018-11" db="EMBL/GenBank/DDBJ databases">
        <title>Vibrio LJC006 sp. nov., isolated from seawater during the bloom of the enteromorpha.</title>
        <authorList>
            <person name="Liang J."/>
        </authorList>
    </citation>
    <scope>NUCLEOTIDE SEQUENCE [LARGE SCALE GENOMIC DNA]</scope>
    <source>
        <strain evidence="9 10">LJC006</strain>
    </source>
</reference>
<proteinExistence type="inferred from homology"/>
<evidence type="ECO:0000256" key="4">
    <source>
        <dbReference type="ARBA" id="ARBA00022630"/>
    </source>
</evidence>
<evidence type="ECO:0000256" key="7">
    <source>
        <dbReference type="ARBA" id="ARBA00023033"/>
    </source>
</evidence>
<evidence type="ECO:0000313" key="9">
    <source>
        <dbReference type="EMBL" id="RQW63762.1"/>
    </source>
</evidence>
<dbReference type="NCBIfam" id="NF004356">
    <property type="entry name" value="PRK05732.1"/>
    <property type="match status" value="1"/>
</dbReference>
<evidence type="ECO:0000256" key="2">
    <source>
        <dbReference type="ARBA" id="ARBA00004749"/>
    </source>
</evidence>
<sequence length="394" mass="43133">MKTYDVVIVGGAVVGGTLALSLSKLSKSTLSIAVIEAHSFDPSVQGGFDGRSIALSLGTHDLLKRFGLWSEIKPFATPISHIHVSDRGHAGMTDISAESLLVPALGYVVELADIGNVYQKQIGQSNNIDFYCPESISELVQRQDYVSVTLSSGVEITSKLVVAADGTGSQCCQLLKLERQYLDYGQTAIVANVTTSAPHQGKAFERFTDEGPVALLPMSEGRMSLVWCVKPERVERLCSLNDSDFLSDLQERFGWRLGKFEKVGTRHCYPLGLSVREHTVSHRFAVVGNASQTLHPIAGQGFNLGIRDVATLLEEVIGHEAEIDKGCYSILSRYQERRAPDQQETIRLTSSLVHLFSNSFFTAQFGRNIGLMIADNVPGLKQPLIRRTLGKIPR</sequence>
<evidence type="ECO:0000256" key="5">
    <source>
        <dbReference type="ARBA" id="ARBA00022827"/>
    </source>
</evidence>
<dbReference type="NCBIfam" id="TIGR01984">
    <property type="entry name" value="UbiH"/>
    <property type="match status" value="1"/>
</dbReference>
<evidence type="ECO:0000256" key="6">
    <source>
        <dbReference type="ARBA" id="ARBA00023002"/>
    </source>
</evidence>
<dbReference type="InterPro" id="IPR018168">
    <property type="entry name" value="Ubi_Hdrlase_CS"/>
</dbReference>
<keyword evidence="5" id="KW-0274">FAD</keyword>
<dbReference type="InterPro" id="IPR051205">
    <property type="entry name" value="UbiH/COQ6_monooxygenase"/>
</dbReference>
<dbReference type="RefSeq" id="WP_124935881.1">
    <property type="nucleotide sequence ID" value="NZ_RJVQ01000002.1"/>
</dbReference>
<dbReference type="GO" id="GO:0008681">
    <property type="term" value="F:2-octaprenyl-6-methoxyphenol hydroxylase activity"/>
    <property type="evidence" value="ECO:0007669"/>
    <property type="project" value="InterPro"/>
</dbReference>
<dbReference type="PROSITE" id="PS01304">
    <property type="entry name" value="UBIH"/>
    <property type="match status" value="1"/>
</dbReference>
<keyword evidence="6" id="KW-0560">Oxidoreductase</keyword>
<dbReference type="InterPro" id="IPR002938">
    <property type="entry name" value="FAD-bd"/>
</dbReference>
<evidence type="ECO:0000256" key="1">
    <source>
        <dbReference type="ARBA" id="ARBA00001974"/>
    </source>
</evidence>
<feature type="domain" description="FAD-binding" evidence="8">
    <location>
        <begin position="4"/>
        <end position="347"/>
    </location>
</feature>
<dbReference type="UniPathway" id="UPA00232"/>
<comment type="similarity">
    <text evidence="3">Belongs to the UbiH/COQ6 family.</text>
</comment>
<evidence type="ECO:0000256" key="3">
    <source>
        <dbReference type="ARBA" id="ARBA00005349"/>
    </source>
</evidence>
<dbReference type="Pfam" id="PF01494">
    <property type="entry name" value="FAD_binding_3"/>
    <property type="match status" value="1"/>
</dbReference>
<dbReference type="PANTHER" id="PTHR43876">
    <property type="entry name" value="UBIQUINONE BIOSYNTHESIS MONOOXYGENASE COQ6, MITOCHONDRIAL"/>
    <property type="match status" value="1"/>
</dbReference>
<gene>
    <name evidence="9" type="ORF">EES38_03920</name>
</gene>
<dbReference type="GO" id="GO:0071949">
    <property type="term" value="F:FAD binding"/>
    <property type="evidence" value="ECO:0007669"/>
    <property type="project" value="InterPro"/>
</dbReference>
<comment type="cofactor">
    <cofactor evidence="1">
        <name>FAD</name>
        <dbReference type="ChEBI" id="CHEBI:57692"/>
    </cofactor>
</comment>
<evidence type="ECO:0000259" key="8">
    <source>
        <dbReference type="Pfam" id="PF01494"/>
    </source>
</evidence>
<dbReference type="Proteomes" id="UP000281112">
    <property type="component" value="Unassembled WGS sequence"/>
</dbReference>
<comment type="caution">
    <text evidence="9">The sequence shown here is derived from an EMBL/GenBank/DDBJ whole genome shotgun (WGS) entry which is preliminary data.</text>
</comment>
<dbReference type="InterPro" id="IPR010971">
    <property type="entry name" value="UbiH/COQ6"/>
</dbReference>
<dbReference type="SUPFAM" id="SSF51905">
    <property type="entry name" value="FAD/NAD(P)-binding domain"/>
    <property type="match status" value="1"/>
</dbReference>
<keyword evidence="4" id="KW-0285">Flavoprotein</keyword>
<dbReference type="PRINTS" id="PR00420">
    <property type="entry name" value="RNGMNOXGNASE"/>
</dbReference>
<dbReference type="AlphaFoldDB" id="A0A3N9U2N1"/>
<accession>A0A3N9U2N1</accession>
<keyword evidence="7" id="KW-0503">Monooxygenase</keyword>
<dbReference type="PANTHER" id="PTHR43876:SF8">
    <property type="entry name" value="2-OCTAPRENYL-6-METHOXYPHENOL HYDROXYLASE"/>
    <property type="match status" value="1"/>
</dbReference>